<accession>A0AAW1U9W7</accession>
<organism evidence="4 5">
    <name type="scientific">Henosepilachna vigintioctopunctata</name>
    <dbReference type="NCBI Taxonomy" id="420089"/>
    <lineage>
        <taxon>Eukaryota</taxon>
        <taxon>Metazoa</taxon>
        <taxon>Ecdysozoa</taxon>
        <taxon>Arthropoda</taxon>
        <taxon>Hexapoda</taxon>
        <taxon>Insecta</taxon>
        <taxon>Pterygota</taxon>
        <taxon>Neoptera</taxon>
        <taxon>Endopterygota</taxon>
        <taxon>Coleoptera</taxon>
        <taxon>Polyphaga</taxon>
        <taxon>Cucujiformia</taxon>
        <taxon>Coccinelloidea</taxon>
        <taxon>Coccinellidae</taxon>
        <taxon>Epilachninae</taxon>
        <taxon>Epilachnini</taxon>
        <taxon>Henosepilachna</taxon>
    </lineage>
</organism>
<protein>
    <recommendedName>
        <fullName evidence="3">DRBM domain-containing protein</fullName>
    </recommendedName>
</protein>
<dbReference type="PROSITE" id="PS50137">
    <property type="entry name" value="DS_RBD"/>
    <property type="match status" value="2"/>
</dbReference>
<feature type="domain" description="DRBM" evidence="3">
    <location>
        <begin position="107"/>
        <end position="175"/>
    </location>
</feature>
<evidence type="ECO:0000313" key="5">
    <source>
        <dbReference type="Proteomes" id="UP001431783"/>
    </source>
</evidence>
<dbReference type="GO" id="GO:0070578">
    <property type="term" value="C:RISC-loading complex"/>
    <property type="evidence" value="ECO:0007669"/>
    <property type="project" value="TreeGrafter"/>
</dbReference>
<evidence type="ECO:0000259" key="3">
    <source>
        <dbReference type="PROSITE" id="PS50137"/>
    </source>
</evidence>
<name>A0AAW1U9W7_9CUCU</name>
<gene>
    <name evidence="4" type="ORF">WA026_014946</name>
</gene>
<dbReference type="GO" id="GO:0003725">
    <property type="term" value="F:double-stranded RNA binding"/>
    <property type="evidence" value="ECO:0007669"/>
    <property type="project" value="TreeGrafter"/>
</dbReference>
<reference evidence="4 5" key="1">
    <citation type="submission" date="2023-03" db="EMBL/GenBank/DDBJ databases">
        <title>Genome insight into feeding habits of ladybird beetles.</title>
        <authorList>
            <person name="Li H.-S."/>
            <person name="Huang Y.-H."/>
            <person name="Pang H."/>
        </authorList>
    </citation>
    <scope>NUCLEOTIDE SEQUENCE [LARGE SCALE GENOMIC DNA]</scope>
    <source>
        <strain evidence="4">SYSU_2023b</strain>
        <tissue evidence="4">Whole body</tissue>
    </source>
</reference>
<evidence type="ECO:0000313" key="4">
    <source>
        <dbReference type="EMBL" id="KAK9876706.1"/>
    </source>
</evidence>
<dbReference type="Pfam" id="PF00035">
    <property type="entry name" value="dsrm"/>
    <property type="match status" value="2"/>
</dbReference>
<dbReference type="SMART" id="SM00358">
    <property type="entry name" value="DSRM"/>
    <property type="match status" value="2"/>
</dbReference>
<dbReference type="InterPro" id="IPR051247">
    <property type="entry name" value="RLC_Component"/>
</dbReference>
<evidence type="ECO:0000256" key="2">
    <source>
        <dbReference type="PROSITE-ProRule" id="PRU00266"/>
    </source>
</evidence>
<proteinExistence type="predicted"/>
<keyword evidence="1 2" id="KW-0694">RNA-binding</keyword>
<dbReference type="EMBL" id="JARQZJ010000038">
    <property type="protein sequence ID" value="KAK9876706.1"/>
    <property type="molecule type" value="Genomic_DNA"/>
</dbReference>
<dbReference type="Gene3D" id="3.30.160.20">
    <property type="match status" value="2"/>
</dbReference>
<dbReference type="GO" id="GO:0005634">
    <property type="term" value="C:nucleus"/>
    <property type="evidence" value="ECO:0007669"/>
    <property type="project" value="TreeGrafter"/>
</dbReference>
<dbReference type="SUPFAM" id="SSF54768">
    <property type="entry name" value="dsRNA-binding domain-like"/>
    <property type="match status" value="2"/>
</dbReference>
<dbReference type="PANTHER" id="PTHR46205">
    <property type="entry name" value="LOQUACIOUS, ISOFORM B"/>
    <property type="match status" value="1"/>
</dbReference>
<dbReference type="AlphaFoldDB" id="A0AAW1U9W7"/>
<keyword evidence="5" id="KW-1185">Reference proteome</keyword>
<feature type="domain" description="DRBM" evidence="3">
    <location>
        <begin position="7"/>
        <end position="75"/>
    </location>
</feature>
<dbReference type="GO" id="GO:0030422">
    <property type="term" value="P:siRNA processing"/>
    <property type="evidence" value="ECO:0007669"/>
    <property type="project" value="TreeGrafter"/>
</dbReference>
<dbReference type="GO" id="GO:0016442">
    <property type="term" value="C:RISC complex"/>
    <property type="evidence" value="ECO:0007669"/>
    <property type="project" value="TreeGrafter"/>
</dbReference>
<dbReference type="PANTHER" id="PTHR46205:SF3">
    <property type="entry name" value="LOQUACIOUS, ISOFORM B"/>
    <property type="match status" value="1"/>
</dbReference>
<dbReference type="Proteomes" id="UP001431783">
    <property type="component" value="Unassembled WGS sequence"/>
</dbReference>
<sequence>MGTNTKTPAMHLQEFTVQKKIPPPEYDLILCKNGTHENEFHYRVSVGSIHAIGIGRSKQVARHDAAFNAIQKLSDLGLYDVVNTPVKDFNPQMHRNEPDNPFQAAVNSIGTLKDICCEYKLPYPVFIEVSDVGPPHCRQFTFECQLSSIKTQATANTKKQARQLTAKLMLERINNILPELAAETQATANALTDNDEVARQYFSEHNSFNIIPNKSAKIMDFPYCFSLLMEERNLKIDSFFGLLIDRNEVALGKILQMLDLNYEVLTFQEFPKACVMLNISTDTPFSIMGVGDTLEEAKTKALQLTFEVMEDYLKIEKR</sequence>
<evidence type="ECO:0000256" key="1">
    <source>
        <dbReference type="ARBA" id="ARBA00022884"/>
    </source>
</evidence>
<dbReference type="GO" id="GO:0070920">
    <property type="term" value="P:regulation of regulatory ncRNA processing"/>
    <property type="evidence" value="ECO:0007669"/>
    <property type="project" value="TreeGrafter"/>
</dbReference>
<dbReference type="InterPro" id="IPR014720">
    <property type="entry name" value="dsRBD_dom"/>
</dbReference>
<dbReference type="GO" id="GO:0005737">
    <property type="term" value="C:cytoplasm"/>
    <property type="evidence" value="ECO:0007669"/>
    <property type="project" value="TreeGrafter"/>
</dbReference>
<comment type="caution">
    <text evidence="4">The sequence shown here is derived from an EMBL/GenBank/DDBJ whole genome shotgun (WGS) entry which is preliminary data.</text>
</comment>
<dbReference type="GO" id="GO:0035197">
    <property type="term" value="F:siRNA binding"/>
    <property type="evidence" value="ECO:0007669"/>
    <property type="project" value="TreeGrafter"/>
</dbReference>